<organism evidence="2">
    <name type="scientific">bioreactor metagenome</name>
    <dbReference type="NCBI Taxonomy" id="1076179"/>
    <lineage>
        <taxon>unclassified sequences</taxon>
        <taxon>metagenomes</taxon>
        <taxon>ecological metagenomes</taxon>
    </lineage>
</organism>
<evidence type="ECO:0000256" key="1">
    <source>
        <dbReference type="SAM" id="MobiDB-lite"/>
    </source>
</evidence>
<feature type="compositionally biased region" description="Basic residues" evidence="1">
    <location>
        <begin position="53"/>
        <end position="62"/>
    </location>
</feature>
<proteinExistence type="predicted"/>
<comment type="caution">
    <text evidence="2">The sequence shown here is derived from an EMBL/GenBank/DDBJ whole genome shotgun (WGS) entry which is preliminary data.</text>
</comment>
<dbReference type="AlphaFoldDB" id="A0A645CT94"/>
<feature type="region of interest" description="Disordered" evidence="1">
    <location>
        <begin position="40"/>
        <end position="62"/>
    </location>
</feature>
<dbReference type="EMBL" id="VSSQ01029852">
    <property type="protein sequence ID" value="MPM80147.1"/>
    <property type="molecule type" value="Genomic_DNA"/>
</dbReference>
<evidence type="ECO:0000313" key="2">
    <source>
        <dbReference type="EMBL" id="MPM80147.1"/>
    </source>
</evidence>
<reference evidence="2" key="1">
    <citation type="submission" date="2019-08" db="EMBL/GenBank/DDBJ databases">
        <authorList>
            <person name="Kucharzyk K."/>
            <person name="Murdoch R.W."/>
            <person name="Higgins S."/>
            <person name="Loffler F."/>
        </authorList>
    </citation>
    <scope>NUCLEOTIDE SEQUENCE</scope>
</reference>
<gene>
    <name evidence="2" type="ORF">SDC9_127193</name>
</gene>
<accession>A0A645CT94</accession>
<name>A0A645CT94_9ZZZZ</name>
<protein>
    <submittedName>
        <fullName evidence="2">Uncharacterized protein</fullName>
    </submittedName>
</protein>
<sequence length="62" mass="7098">MAQKIGEKVCVSLFQLGFHKDVPSIERTENPPFQRFLYPGIQTQDAAAESRNQGKRHKQRGK</sequence>